<dbReference type="AlphaFoldDB" id="A0A3A8ENH9"/>
<evidence type="ECO:0000313" key="1">
    <source>
        <dbReference type="EMBL" id="RKG29923.1"/>
    </source>
</evidence>
<accession>A0A3A8ENH9</accession>
<proteinExistence type="predicted"/>
<dbReference type="RefSeq" id="WP_120371498.1">
    <property type="nucleotide sequence ID" value="NZ_BKYM01000001.1"/>
</dbReference>
<gene>
    <name evidence="1" type="ORF">D7V21_16785</name>
</gene>
<dbReference type="Proteomes" id="UP000269001">
    <property type="component" value="Unassembled WGS sequence"/>
</dbReference>
<reference evidence="1 2" key="1">
    <citation type="submission" date="2018-09" db="EMBL/GenBank/DDBJ databases">
        <title>The draft genome of Acinetobacter spp. strains.</title>
        <authorList>
            <person name="Qin J."/>
            <person name="Feng Y."/>
            <person name="Zong Z."/>
        </authorList>
    </citation>
    <scope>NUCLEOTIDE SEQUENCE [LARGE SCALE GENOMIC DNA]</scope>
    <source>
        <strain evidence="1 2">WCHAc060096</strain>
    </source>
</reference>
<comment type="caution">
    <text evidence="1">The sequence shown here is derived from an EMBL/GenBank/DDBJ whole genome shotgun (WGS) entry which is preliminary data.</text>
</comment>
<evidence type="ECO:0000313" key="2">
    <source>
        <dbReference type="Proteomes" id="UP000269001"/>
    </source>
</evidence>
<protein>
    <submittedName>
        <fullName evidence="1">Uncharacterized protein</fullName>
    </submittedName>
</protein>
<dbReference type="EMBL" id="RAXU01000047">
    <property type="protein sequence ID" value="RKG29923.1"/>
    <property type="molecule type" value="Genomic_DNA"/>
</dbReference>
<sequence length="116" mass="12792">MPAAKLNLKIDQGATFRQTLDWKANGVAVNLTGFEARMQLRQPIDSPTIIHELTTANGGITFTELSTGKFELFISHIDTAGFNFSTCVYDLEMIAPNTDVTRLIEGTITLSKEVTR</sequence>
<name>A0A3A8ENH9_9GAMM</name>
<organism evidence="1 2">
    <name type="scientific">Acinetobacter guerrae</name>
    <dbReference type="NCBI Taxonomy" id="1843371"/>
    <lineage>
        <taxon>Bacteria</taxon>
        <taxon>Pseudomonadati</taxon>
        <taxon>Pseudomonadota</taxon>
        <taxon>Gammaproteobacteria</taxon>
        <taxon>Moraxellales</taxon>
        <taxon>Moraxellaceae</taxon>
        <taxon>Acinetobacter</taxon>
    </lineage>
</organism>
<keyword evidence="2" id="KW-1185">Reference proteome</keyword>